<feature type="domain" description="HTH cro/C1-type" evidence="2">
    <location>
        <begin position="8"/>
        <end position="62"/>
    </location>
</feature>
<dbReference type="PROSITE" id="PS50943">
    <property type="entry name" value="HTH_CROC1"/>
    <property type="match status" value="1"/>
</dbReference>
<dbReference type="InterPro" id="IPR010982">
    <property type="entry name" value="Lambda_DNA-bd_dom_sf"/>
</dbReference>
<organism evidence="3 4">
    <name type="scientific">Caldinitratiruptor microaerophilus</name>
    <dbReference type="NCBI Taxonomy" id="671077"/>
    <lineage>
        <taxon>Bacteria</taxon>
        <taxon>Bacillati</taxon>
        <taxon>Bacillota</taxon>
        <taxon>Clostridia</taxon>
        <taxon>Eubacteriales</taxon>
        <taxon>Symbiobacteriaceae</taxon>
        <taxon>Caldinitratiruptor</taxon>
    </lineage>
</organism>
<accession>A0AA35G8Y1</accession>
<evidence type="ECO:0000256" key="1">
    <source>
        <dbReference type="ARBA" id="ARBA00023125"/>
    </source>
</evidence>
<evidence type="ECO:0000313" key="3">
    <source>
        <dbReference type="EMBL" id="BDG59719.1"/>
    </source>
</evidence>
<name>A0AA35G8Y1_9FIRM</name>
<dbReference type="Proteomes" id="UP001163687">
    <property type="component" value="Chromosome"/>
</dbReference>
<dbReference type="SMART" id="SM00530">
    <property type="entry name" value="HTH_XRE"/>
    <property type="match status" value="1"/>
</dbReference>
<keyword evidence="4" id="KW-1185">Reference proteome</keyword>
<dbReference type="PANTHER" id="PTHR46558:SF13">
    <property type="entry name" value="HTH-TYPE TRANSCRIPTIONAL REGULATOR IMMR"/>
    <property type="match status" value="1"/>
</dbReference>
<dbReference type="CDD" id="cd00093">
    <property type="entry name" value="HTH_XRE"/>
    <property type="match status" value="1"/>
</dbReference>
<dbReference type="EMBL" id="AP025628">
    <property type="protein sequence ID" value="BDG59719.1"/>
    <property type="molecule type" value="Genomic_DNA"/>
</dbReference>
<sequence length="111" mass="12534">MKSTGARLRALRKSKGLTQQDVASALNVSRQTIDNYERDVTEASYEMLRRLAAIYGVTIDYLLGNTDDPVRRRTLTDDWEDLLLDLIADGLTPEDVRTAVRAWKAFRSATS</sequence>
<proteinExistence type="predicted"/>
<dbReference type="PANTHER" id="PTHR46558">
    <property type="entry name" value="TRACRIPTIONAL REGULATORY PROTEIN-RELATED-RELATED"/>
    <property type="match status" value="1"/>
</dbReference>
<reference evidence="3" key="1">
    <citation type="submission" date="2022-03" db="EMBL/GenBank/DDBJ databases">
        <title>Complete genome sequence of Caldinitratiruptor microaerophilus.</title>
        <authorList>
            <person name="Mukaiyama R."/>
            <person name="Nishiyama T."/>
            <person name="Ueda K."/>
        </authorList>
    </citation>
    <scope>NUCLEOTIDE SEQUENCE</scope>
    <source>
        <strain evidence="3">JCM 16183</strain>
    </source>
</reference>
<dbReference type="SUPFAM" id="SSF47413">
    <property type="entry name" value="lambda repressor-like DNA-binding domains"/>
    <property type="match status" value="1"/>
</dbReference>
<dbReference type="KEGG" id="cmic:caldi_08090"/>
<evidence type="ECO:0000313" key="4">
    <source>
        <dbReference type="Proteomes" id="UP001163687"/>
    </source>
</evidence>
<gene>
    <name evidence="3" type="ORF">caldi_08090</name>
</gene>
<protein>
    <submittedName>
        <fullName evidence="3">Transcriptional regulator</fullName>
    </submittedName>
</protein>
<dbReference type="InterPro" id="IPR001387">
    <property type="entry name" value="Cro/C1-type_HTH"/>
</dbReference>
<dbReference type="AlphaFoldDB" id="A0AA35G8Y1"/>
<dbReference type="Gene3D" id="1.10.260.40">
    <property type="entry name" value="lambda repressor-like DNA-binding domains"/>
    <property type="match status" value="1"/>
</dbReference>
<evidence type="ECO:0000259" key="2">
    <source>
        <dbReference type="PROSITE" id="PS50943"/>
    </source>
</evidence>
<dbReference type="Pfam" id="PF01381">
    <property type="entry name" value="HTH_3"/>
    <property type="match status" value="1"/>
</dbReference>
<dbReference type="GO" id="GO:0003677">
    <property type="term" value="F:DNA binding"/>
    <property type="evidence" value="ECO:0007669"/>
    <property type="project" value="UniProtKB-KW"/>
</dbReference>
<keyword evidence="1" id="KW-0238">DNA-binding</keyword>